<feature type="compositionally biased region" description="Polar residues" evidence="1">
    <location>
        <begin position="72"/>
        <end position="85"/>
    </location>
</feature>
<evidence type="ECO:0000313" key="3">
    <source>
        <dbReference type="WBParaSite" id="scaffold8114_cov200.g12762"/>
    </source>
</evidence>
<reference evidence="3" key="1">
    <citation type="submission" date="2022-11" db="UniProtKB">
        <authorList>
            <consortium name="WormBaseParasite"/>
        </authorList>
    </citation>
    <scope>IDENTIFICATION</scope>
</reference>
<protein>
    <submittedName>
        <fullName evidence="3">Uncharacterized protein</fullName>
    </submittedName>
</protein>
<proteinExistence type="predicted"/>
<keyword evidence="2" id="KW-1185">Reference proteome</keyword>
<feature type="compositionally biased region" description="Basic residues" evidence="1">
    <location>
        <begin position="7"/>
        <end position="16"/>
    </location>
</feature>
<evidence type="ECO:0000313" key="2">
    <source>
        <dbReference type="Proteomes" id="UP000887561"/>
    </source>
</evidence>
<dbReference type="Proteomes" id="UP000887561">
    <property type="component" value="Unplaced"/>
</dbReference>
<dbReference type="WBParaSite" id="scaffold8114_cov200.g12762">
    <property type="protein sequence ID" value="scaffold8114_cov200.g12762"/>
    <property type="gene ID" value="scaffold8114_cov200.g12762"/>
</dbReference>
<sequence length="85" mass="9644">ILFSNLSKKHKKRKREKDKESNSDYEESQNVLPSIGPQAVVNEPEIISSVKADDLPEVPTTNKFLMRRSKTPENATSHSSRPPVR</sequence>
<dbReference type="AlphaFoldDB" id="A0A915N8H7"/>
<accession>A0A915N8H7</accession>
<organism evidence="2 3">
    <name type="scientific">Meloidogyne javanica</name>
    <name type="common">Root-knot nematode worm</name>
    <dbReference type="NCBI Taxonomy" id="6303"/>
    <lineage>
        <taxon>Eukaryota</taxon>
        <taxon>Metazoa</taxon>
        <taxon>Ecdysozoa</taxon>
        <taxon>Nematoda</taxon>
        <taxon>Chromadorea</taxon>
        <taxon>Rhabditida</taxon>
        <taxon>Tylenchina</taxon>
        <taxon>Tylenchomorpha</taxon>
        <taxon>Tylenchoidea</taxon>
        <taxon>Meloidogynidae</taxon>
        <taxon>Meloidogyninae</taxon>
        <taxon>Meloidogyne</taxon>
        <taxon>Meloidogyne incognita group</taxon>
    </lineage>
</organism>
<evidence type="ECO:0000256" key="1">
    <source>
        <dbReference type="SAM" id="MobiDB-lite"/>
    </source>
</evidence>
<feature type="region of interest" description="Disordered" evidence="1">
    <location>
        <begin position="1"/>
        <end position="39"/>
    </location>
</feature>
<name>A0A915N8H7_MELJA</name>
<feature type="region of interest" description="Disordered" evidence="1">
    <location>
        <begin position="51"/>
        <end position="85"/>
    </location>
</feature>